<name>A0A820PM80_9BILA</name>
<evidence type="ECO:0000256" key="1">
    <source>
        <dbReference type="ARBA" id="ARBA00023015"/>
    </source>
</evidence>
<keyword evidence="2" id="KW-0804">Transcription</keyword>
<sequence length="105" mass="12046">KTTDALHECSQRLHSLNITQVEHSLIIPIVLCLPDENLIDSESVHIIKYCYMYALYIQLCTTRTEDEAKSVFDQILQIIDSLVTVSELCKENIGELIFDETESQE</sequence>
<evidence type="ECO:0000256" key="2">
    <source>
        <dbReference type="ARBA" id="ARBA00023163"/>
    </source>
</evidence>
<keyword evidence="1" id="KW-0805">Transcription regulation</keyword>
<evidence type="ECO:0000313" key="5">
    <source>
        <dbReference type="Proteomes" id="UP000663868"/>
    </source>
</evidence>
<dbReference type="SUPFAM" id="SSF48508">
    <property type="entry name" value="Nuclear receptor ligand-binding domain"/>
    <property type="match status" value="1"/>
</dbReference>
<proteinExistence type="predicted"/>
<dbReference type="Gene3D" id="1.10.565.10">
    <property type="entry name" value="Retinoid X Receptor"/>
    <property type="match status" value="1"/>
</dbReference>
<dbReference type="InterPro" id="IPR035500">
    <property type="entry name" value="NHR-like_dom_sf"/>
</dbReference>
<dbReference type="EMBL" id="CAJOBB010025386">
    <property type="protein sequence ID" value="CAF4408122.1"/>
    <property type="molecule type" value="Genomic_DNA"/>
</dbReference>
<gene>
    <name evidence="4" type="ORF">KXQ929_LOCUS51422</name>
</gene>
<evidence type="ECO:0000256" key="3">
    <source>
        <dbReference type="ARBA" id="ARBA00023170"/>
    </source>
</evidence>
<organism evidence="4 5">
    <name type="scientific">Adineta steineri</name>
    <dbReference type="NCBI Taxonomy" id="433720"/>
    <lineage>
        <taxon>Eukaryota</taxon>
        <taxon>Metazoa</taxon>
        <taxon>Spiralia</taxon>
        <taxon>Gnathifera</taxon>
        <taxon>Rotifera</taxon>
        <taxon>Eurotatoria</taxon>
        <taxon>Bdelloidea</taxon>
        <taxon>Adinetida</taxon>
        <taxon>Adinetidae</taxon>
        <taxon>Adineta</taxon>
    </lineage>
</organism>
<keyword evidence="3" id="KW-0675">Receptor</keyword>
<reference evidence="4" key="1">
    <citation type="submission" date="2021-02" db="EMBL/GenBank/DDBJ databases">
        <authorList>
            <person name="Nowell W R."/>
        </authorList>
    </citation>
    <scope>NUCLEOTIDE SEQUENCE</scope>
</reference>
<dbReference type="Proteomes" id="UP000663868">
    <property type="component" value="Unassembled WGS sequence"/>
</dbReference>
<comment type="caution">
    <text evidence="4">The sequence shown here is derived from an EMBL/GenBank/DDBJ whole genome shotgun (WGS) entry which is preliminary data.</text>
</comment>
<dbReference type="AlphaFoldDB" id="A0A820PM80"/>
<evidence type="ECO:0000313" key="4">
    <source>
        <dbReference type="EMBL" id="CAF4408122.1"/>
    </source>
</evidence>
<protein>
    <submittedName>
        <fullName evidence="4">Uncharacterized protein</fullName>
    </submittedName>
</protein>
<accession>A0A820PM80</accession>
<feature type="non-terminal residue" evidence="4">
    <location>
        <position position="105"/>
    </location>
</feature>